<accession>A0AAW5KIS9</accession>
<dbReference type="EMBL" id="JANGAB010000305">
    <property type="protein sequence ID" value="MCQ4950819.1"/>
    <property type="molecule type" value="Genomic_DNA"/>
</dbReference>
<dbReference type="PANTHER" id="PTHR43172:SF1">
    <property type="entry name" value="ADENYLOSUCCINATE LYASE"/>
    <property type="match status" value="1"/>
</dbReference>
<dbReference type="AlphaFoldDB" id="A0AAW5KIS9"/>
<dbReference type="InterPro" id="IPR008948">
    <property type="entry name" value="L-Aspartase-like"/>
</dbReference>
<feature type="non-terminal residue" evidence="2">
    <location>
        <position position="1"/>
    </location>
</feature>
<evidence type="ECO:0000256" key="1">
    <source>
        <dbReference type="ARBA" id="ARBA00023239"/>
    </source>
</evidence>
<dbReference type="SUPFAM" id="SSF48557">
    <property type="entry name" value="L-aspartase-like"/>
    <property type="match status" value="1"/>
</dbReference>
<sequence>ITAEQIEELERRADSIDFAAAARREEVCRHEVMAHIYAYGLACPKARGILHLGATSCFVLELYSPVAFLVECGGGQVLLSQRGEEHIYPASLTKIMTVMLG</sequence>
<gene>
    <name evidence="2" type="ORF">NE646_14385</name>
</gene>
<evidence type="ECO:0008006" key="4">
    <source>
        <dbReference type="Google" id="ProtNLM"/>
    </source>
</evidence>
<keyword evidence="1" id="KW-0456">Lyase</keyword>
<evidence type="ECO:0000313" key="3">
    <source>
        <dbReference type="Proteomes" id="UP001205063"/>
    </source>
</evidence>
<feature type="non-terminal residue" evidence="2">
    <location>
        <position position="101"/>
    </location>
</feature>
<dbReference type="Gene3D" id="3.40.710.10">
    <property type="entry name" value="DD-peptidase/beta-lactamase superfamily"/>
    <property type="match status" value="1"/>
</dbReference>
<dbReference type="Gene3D" id="1.10.275.60">
    <property type="match status" value="1"/>
</dbReference>
<comment type="caution">
    <text evidence="2">The sequence shown here is derived from an EMBL/GenBank/DDBJ whole genome shotgun (WGS) entry which is preliminary data.</text>
</comment>
<dbReference type="Proteomes" id="UP001205063">
    <property type="component" value="Unassembled WGS sequence"/>
</dbReference>
<dbReference type="InterPro" id="IPR012338">
    <property type="entry name" value="Beta-lactam/transpept-like"/>
</dbReference>
<proteinExistence type="predicted"/>
<dbReference type="GO" id="GO:0070626">
    <property type="term" value="F:(S)-2-(5-amino-1-(5-phospho-D-ribosyl)imidazole-4-carboxamido) succinate lyase (fumarate-forming) activity"/>
    <property type="evidence" value="ECO:0007669"/>
    <property type="project" value="TreeGrafter"/>
</dbReference>
<dbReference type="SUPFAM" id="SSF56601">
    <property type="entry name" value="beta-lactamase/transpeptidase-like"/>
    <property type="match status" value="1"/>
</dbReference>
<dbReference type="PANTHER" id="PTHR43172">
    <property type="entry name" value="ADENYLOSUCCINATE LYASE"/>
    <property type="match status" value="1"/>
</dbReference>
<evidence type="ECO:0000313" key="2">
    <source>
        <dbReference type="EMBL" id="MCQ4950819.1"/>
    </source>
</evidence>
<dbReference type="GO" id="GO:0004018">
    <property type="term" value="F:N6-(1,2-dicarboxyethyl)AMP AMP-lyase (fumarate-forming) activity"/>
    <property type="evidence" value="ECO:0007669"/>
    <property type="project" value="TreeGrafter"/>
</dbReference>
<organism evidence="2 3">
    <name type="scientific">Bittarella massiliensis</name>
    <name type="common">ex Durand et al. 2017</name>
    <dbReference type="NCBI Taxonomy" id="1720313"/>
    <lineage>
        <taxon>Bacteria</taxon>
        <taxon>Bacillati</taxon>
        <taxon>Bacillota</taxon>
        <taxon>Clostridia</taxon>
        <taxon>Eubacteriales</taxon>
        <taxon>Oscillospiraceae</taxon>
        <taxon>Bittarella (ex Durand et al. 2017)</taxon>
    </lineage>
</organism>
<dbReference type="GO" id="GO:0005829">
    <property type="term" value="C:cytosol"/>
    <property type="evidence" value="ECO:0007669"/>
    <property type="project" value="TreeGrafter"/>
</dbReference>
<name>A0AAW5KIS9_9FIRM</name>
<protein>
    <recommendedName>
        <fullName evidence="4">Adenylosuccinate lyase</fullName>
    </recommendedName>
</protein>
<dbReference type="GO" id="GO:0044208">
    <property type="term" value="P:'de novo' AMP biosynthetic process"/>
    <property type="evidence" value="ECO:0007669"/>
    <property type="project" value="TreeGrafter"/>
</dbReference>
<reference evidence="2" key="1">
    <citation type="submission" date="2022-06" db="EMBL/GenBank/DDBJ databases">
        <title>Isolation of gut microbiota from human fecal samples.</title>
        <authorList>
            <person name="Pamer E.G."/>
            <person name="Barat B."/>
            <person name="Waligurski E."/>
            <person name="Medina S."/>
            <person name="Paddock L."/>
            <person name="Mostad J."/>
        </authorList>
    </citation>
    <scope>NUCLEOTIDE SEQUENCE</scope>
    <source>
        <strain evidence="2">DFI.7.96</strain>
    </source>
</reference>